<keyword evidence="2 4" id="KW-0378">Hydrolase</keyword>
<protein>
    <submittedName>
        <fullName evidence="9">Cellulase family glycosylhydrolase</fullName>
    </submittedName>
</protein>
<evidence type="ECO:0000256" key="3">
    <source>
        <dbReference type="ARBA" id="ARBA00023295"/>
    </source>
</evidence>
<sequence length="529" mass="57563">MRLSRAVLALLSLSLAFGTALLPEASATALPETSTSALPKAPASTDADVAAASTIAPPSRTVTTPDGRTRLADRQGRVLTLHGLNLGKTDTVTQDRVARLASEGFTLMRLNIQWEKVEPKRGRYDTDYLRYLDRVLDWADRYGVLVLVDWHQDVFGPAFGHNGIPAWATRTDGLPFEPNPDDWFSDYFQPAAQAAFTHLYDDPDLRAAQAAAYARVASTLRGHRSLLGYDLFNEPFGPVPGDPTDPANQLAASVALEQGRLPAMYRRLIDAVRAADRNAWLFVEPTVLVGQGVPTSLPGFRDPRPGADRIGYAPHYYDTAVESGQDWDPTGGFIEQYEAAIGAYPTAHRMPVLVGEWGPPRATTPGNAELIYRQLRSMPGFASGWAMWYDCDAPEGGGYCVRDADGRPAPGKEPVFGPYARAVAGTPERESYTPTTGEYRLTLNANRTTRRAWTEITLPATVYPHGARVTVDGIPDAVVRVRNGIARLRLPSTPSGTTVTVTVTARRHPAHADDAGRTSPEKHEQGSTH</sequence>
<evidence type="ECO:0000256" key="2">
    <source>
        <dbReference type="ARBA" id="ARBA00022801"/>
    </source>
</evidence>
<dbReference type="RefSeq" id="WP_107053960.1">
    <property type="nucleotide sequence ID" value="NZ_JBHSPX010000008.1"/>
</dbReference>
<evidence type="ECO:0000259" key="7">
    <source>
        <dbReference type="Pfam" id="PF00150"/>
    </source>
</evidence>
<comment type="caution">
    <text evidence="9">The sequence shown here is derived from an EMBL/GenBank/DDBJ whole genome shotgun (WGS) entry which is preliminary data.</text>
</comment>
<evidence type="ECO:0000259" key="8">
    <source>
        <dbReference type="Pfam" id="PF18564"/>
    </source>
</evidence>
<accession>A0ABW1MR89</accession>
<dbReference type="InterPro" id="IPR041036">
    <property type="entry name" value="GH5_C"/>
</dbReference>
<dbReference type="InterPro" id="IPR017853">
    <property type="entry name" value="GH"/>
</dbReference>
<dbReference type="PANTHER" id="PTHR31308">
    <property type="match status" value="1"/>
</dbReference>
<dbReference type="InterPro" id="IPR001547">
    <property type="entry name" value="Glyco_hydro_5"/>
</dbReference>
<dbReference type="SUPFAM" id="SSF51445">
    <property type="entry name" value="(Trans)glycosidases"/>
    <property type="match status" value="1"/>
</dbReference>
<organism evidence="9 10">
    <name type="scientific">Streptomyces ochraceiscleroticus</name>
    <dbReference type="NCBI Taxonomy" id="47761"/>
    <lineage>
        <taxon>Bacteria</taxon>
        <taxon>Bacillati</taxon>
        <taxon>Actinomycetota</taxon>
        <taxon>Actinomycetes</taxon>
        <taxon>Kitasatosporales</taxon>
        <taxon>Streptomycetaceae</taxon>
        <taxon>Streptomyces</taxon>
    </lineage>
</organism>
<feature type="domain" description="Glycoside hydrolase family 5 C-terminal" evidence="8">
    <location>
        <begin position="418"/>
        <end position="503"/>
    </location>
</feature>
<dbReference type="Pfam" id="PF18564">
    <property type="entry name" value="Glyco_hydro_5_C"/>
    <property type="match status" value="1"/>
</dbReference>
<dbReference type="PANTHER" id="PTHR31308:SF3">
    <property type="entry name" value="ENDOGLYCOCERAMIDASE"/>
    <property type="match status" value="1"/>
</dbReference>
<dbReference type="Proteomes" id="UP001596139">
    <property type="component" value="Unassembled WGS sequence"/>
</dbReference>
<dbReference type="Pfam" id="PF00150">
    <property type="entry name" value="Cellulase"/>
    <property type="match status" value="1"/>
</dbReference>
<feature type="compositionally biased region" description="Basic and acidic residues" evidence="5">
    <location>
        <begin position="510"/>
        <end position="529"/>
    </location>
</feature>
<dbReference type="InterPro" id="IPR052066">
    <property type="entry name" value="Glycosphingolipid_Hydrolases"/>
</dbReference>
<gene>
    <name evidence="9" type="ORF">ACFP4F_27950</name>
</gene>
<comment type="similarity">
    <text evidence="1 4">Belongs to the glycosyl hydrolase 5 (cellulase A) family.</text>
</comment>
<evidence type="ECO:0000256" key="6">
    <source>
        <dbReference type="SAM" id="SignalP"/>
    </source>
</evidence>
<feature type="region of interest" description="Disordered" evidence="5">
    <location>
        <begin position="506"/>
        <end position="529"/>
    </location>
</feature>
<feature type="signal peptide" evidence="6">
    <location>
        <begin position="1"/>
        <end position="22"/>
    </location>
</feature>
<feature type="domain" description="Glycoside hydrolase family 5" evidence="7">
    <location>
        <begin position="81"/>
        <end position="364"/>
    </location>
</feature>
<dbReference type="EMBL" id="JBHSPX010000008">
    <property type="protein sequence ID" value="MFC6066354.1"/>
    <property type="molecule type" value="Genomic_DNA"/>
</dbReference>
<dbReference type="InterPro" id="IPR013780">
    <property type="entry name" value="Glyco_hydro_b"/>
</dbReference>
<keyword evidence="3 4" id="KW-0326">Glycosidase</keyword>
<evidence type="ECO:0000256" key="4">
    <source>
        <dbReference type="RuleBase" id="RU361153"/>
    </source>
</evidence>
<feature type="chain" id="PRO_5046675025" evidence="6">
    <location>
        <begin position="23"/>
        <end position="529"/>
    </location>
</feature>
<evidence type="ECO:0000256" key="1">
    <source>
        <dbReference type="ARBA" id="ARBA00005641"/>
    </source>
</evidence>
<keyword evidence="6" id="KW-0732">Signal</keyword>
<name>A0ABW1MR89_9ACTN</name>
<dbReference type="Gene3D" id="2.60.40.1180">
    <property type="entry name" value="Golgi alpha-mannosidase II"/>
    <property type="match status" value="1"/>
</dbReference>
<evidence type="ECO:0000313" key="9">
    <source>
        <dbReference type="EMBL" id="MFC6066354.1"/>
    </source>
</evidence>
<reference evidence="10" key="1">
    <citation type="journal article" date="2019" name="Int. J. Syst. Evol. Microbiol.">
        <title>The Global Catalogue of Microorganisms (GCM) 10K type strain sequencing project: providing services to taxonomists for standard genome sequencing and annotation.</title>
        <authorList>
            <consortium name="The Broad Institute Genomics Platform"/>
            <consortium name="The Broad Institute Genome Sequencing Center for Infectious Disease"/>
            <person name="Wu L."/>
            <person name="Ma J."/>
        </authorList>
    </citation>
    <scope>NUCLEOTIDE SEQUENCE [LARGE SCALE GENOMIC DNA]</scope>
    <source>
        <strain evidence="10">CGMCC 1.15180</strain>
    </source>
</reference>
<evidence type="ECO:0000256" key="5">
    <source>
        <dbReference type="SAM" id="MobiDB-lite"/>
    </source>
</evidence>
<dbReference type="PROSITE" id="PS00659">
    <property type="entry name" value="GLYCOSYL_HYDROL_F5"/>
    <property type="match status" value="1"/>
</dbReference>
<dbReference type="InterPro" id="IPR018087">
    <property type="entry name" value="Glyco_hydro_5_CS"/>
</dbReference>
<proteinExistence type="inferred from homology"/>
<evidence type="ECO:0000313" key="10">
    <source>
        <dbReference type="Proteomes" id="UP001596139"/>
    </source>
</evidence>
<dbReference type="Gene3D" id="3.20.20.80">
    <property type="entry name" value="Glycosidases"/>
    <property type="match status" value="1"/>
</dbReference>
<keyword evidence="10" id="KW-1185">Reference proteome</keyword>